<feature type="domain" description="Glycosyltransferase 2-like" evidence="2">
    <location>
        <begin position="8"/>
        <end position="124"/>
    </location>
</feature>
<protein>
    <submittedName>
        <fullName evidence="3">Glycosyl transferase family 2</fullName>
    </submittedName>
</protein>
<dbReference type="Gene3D" id="3.40.50.2000">
    <property type="entry name" value="Glycogen Phosphorylase B"/>
    <property type="match status" value="1"/>
</dbReference>
<dbReference type="Proteomes" id="UP000251617">
    <property type="component" value="Chromosome"/>
</dbReference>
<evidence type="ECO:0000256" key="1">
    <source>
        <dbReference type="ARBA" id="ARBA00022519"/>
    </source>
</evidence>
<evidence type="ECO:0000313" key="3">
    <source>
        <dbReference type="EMBL" id="AXA26062.1"/>
    </source>
</evidence>
<dbReference type="EMBL" id="CP030750">
    <property type="protein sequence ID" value="AXA26062.1"/>
    <property type="molecule type" value="Genomic_DNA"/>
</dbReference>
<dbReference type="SUPFAM" id="SSF53756">
    <property type="entry name" value="UDP-Glycosyltransferase/glycogen phosphorylase"/>
    <property type="match status" value="1"/>
</dbReference>
<evidence type="ECO:0000259" key="2">
    <source>
        <dbReference type="Pfam" id="PF00535"/>
    </source>
</evidence>
<dbReference type="SUPFAM" id="SSF53448">
    <property type="entry name" value="Nucleotide-diphospho-sugar transferases"/>
    <property type="match status" value="3"/>
</dbReference>
<proteinExistence type="predicted"/>
<accession>A0AAD0PGV2</accession>
<dbReference type="AlphaFoldDB" id="A0AAD0PGV2"/>
<dbReference type="InterPro" id="IPR050834">
    <property type="entry name" value="Glycosyltransf_2"/>
</dbReference>
<dbReference type="InterPro" id="IPR001173">
    <property type="entry name" value="Glyco_trans_2-like"/>
</dbReference>
<keyword evidence="3" id="KW-0808">Transferase</keyword>
<dbReference type="PANTHER" id="PTHR43685">
    <property type="entry name" value="GLYCOSYLTRANSFERASE"/>
    <property type="match status" value="1"/>
</dbReference>
<evidence type="ECO:0000313" key="4">
    <source>
        <dbReference type="Proteomes" id="UP000251617"/>
    </source>
</evidence>
<sequence length="1191" mass="131918">MNAQPLVSIAIPAFNPEFFRATLVSAIGQDYPNLEIVVCDDSRGDQIAAICEELRAGCTVPLRHLRNPERLGFARNLQRCLEQSSGELIKFLCDDDVLFGACISQEARVLSDHAKVSMVICQRLLCAADDVLLPARWLNFVISVNSAVINGTDLLEGVADGVPNLFGGISHALMRRREVQAYLPALVQDGHGFAARLDVALYACLLRRGHLCSLDQVLSLERVYPGRLSHQGAMVEAAKIETEWLMQMLAESTGEPAPADGWVRSLPLSDYTGAPDQVWDEVDLRRFFSGQMANFTQQIGTDSLSFGELYAEWLESRQLSAGQVSLLPKRIEQWPRQPRIAVAVFAAQGDDRALRTTLQSLQEQSYPARRTLVLGPSALAAQVQGEARHLECQAEGFAELDQWLAATTEFDWLLLLRAGDRLHPHALVIMAERMALRDDSLCLYIDEGANDNLAPSSPIFKPDFNLDLMRSLPYVGRLLAFNTQALQELGGFDAGFASLAPHDLLWRMVEAHGLQVVEHIAEVLVQCHHSYADWLNDAQAHVQAPRVLQAHLERLGVQARVSSIEGSMMTRVTYLHPQAASVSILIHAAGELAVLMRCVESLFAHTAYADFEVLLVASSETSPEVRDWLGGLQGLGSDQLRICQADATGRAQSLNEASRQARGEYLLLLDATCVLFDGQWLQELMHLGQRPEVGMVGPKLFDNNGSVLSAGLVMGMNGTAGTPFLSCAVNADGYMNRLSLVQNWSALGLDCLLVRAALFAELGGLDTAAFEVSLFDADLCLRAREAGYLSVWTPFSRVAQVPVPAQEQPAPQSLLADQERLYERWLAWVAFDPAYNRNLSLKLPNFNFEPGLRGGWDPFIARAMPSVMGLPSSTSAIGHYRVSQPFAELEKAGWIQGRIDYSAPSLIELEREKPDVVILQCRYTPASLRDIARFKRFSNTRRIYELDDYIIDPPKKNDHARNLPRNMRELVSEAIGLCDRVVVSTEPLADALSSMHSDIRVVPNMLAAALWTGLRSERQTSARPRVGWAGGTSHRGDLELLLEVVRTLADEVDWVFFGMCPEMLQPYVKEFHPAISFGDYPRKLASLNLDLALAPLEQNLFNDCKSNLRLLEYGACGFPVICTDTKAYAGYLPCTRVADNTTAQWLEAIRMHLDDPAASYRQGDALREAVLSDYVLTEHHLQHWANAWLAD</sequence>
<name>A0AAD0PGV2_PSEPU</name>
<keyword evidence="1" id="KW-0472">Membrane</keyword>
<dbReference type="RefSeq" id="WP_112898869.1">
    <property type="nucleotide sequence ID" value="NZ_CP030750.1"/>
</dbReference>
<organism evidence="3 4">
    <name type="scientific">Pseudomonas putida</name>
    <name type="common">Arthrobacter siderocapsulatus</name>
    <dbReference type="NCBI Taxonomy" id="303"/>
    <lineage>
        <taxon>Bacteria</taxon>
        <taxon>Pseudomonadati</taxon>
        <taxon>Pseudomonadota</taxon>
        <taxon>Gammaproteobacteria</taxon>
        <taxon>Pseudomonadales</taxon>
        <taxon>Pseudomonadaceae</taxon>
        <taxon>Pseudomonas</taxon>
    </lineage>
</organism>
<dbReference type="InterPro" id="IPR029044">
    <property type="entry name" value="Nucleotide-diphossugar_trans"/>
</dbReference>
<gene>
    <name evidence="3" type="ORF">C1S65_18810</name>
</gene>
<dbReference type="PANTHER" id="PTHR43685:SF2">
    <property type="entry name" value="GLYCOSYLTRANSFERASE 2-LIKE DOMAIN-CONTAINING PROTEIN"/>
    <property type="match status" value="1"/>
</dbReference>
<keyword evidence="1" id="KW-1003">Cell membrane</keyword>
<dbReference type="Pfam" id="PF13641">
    <property type="entry name" value="Glyco_tranf_2_3"/>
    <property type="match status" value="1"/>
</dbReference>
<dbReference type="Pfam" id="PF00535">
    <property type="entry name" value="Glycos_transf_2"/>
    <property type="match status" value="1"/>
</dbReference>
<dbReference type="Gene3D" id="3.90.550.10">
    <property type="entry name" value="Spore Coat Polysaccharide Biosynthesis Protein SpsA, Chain A"/>
    <property type="match status" value="3"/>
</dbReference>
<keyword evidence="1" id="KW-0997">Cell inner membrane</keyword>
<dbReference type="GO" id="GO:0016740">
    <property type="term" value="F:transferase activity"/>
    <property type="evidence" value="ECO:0007669"/>
    <property type="project" value="UniProtKB-KW"/>
</dbReference>
<dbReference type="CDD" id="cd00761">
    <property type="entry name" value="Glyco_tranf_GTA_type"/>
    <property type="match status" value="1"/>
</dbReference>
<reference evidence="3 4" key="1">
    <citation type="submission" date="2018-06" db="EMBL/GenBank/DDBJ databases">
        <title>The genome of Pseudomonas putida NX-1, a lignin degrader.</title>
        <authorList>
            <person name="Xu Z."/>
        </authorList>
    </citation>
    <scope>NUCLEOTIDE SEQUENCE [LARGE SCALE GENOMIC DNA]</scope>
    <source>
        <strain evidence="3 4">NX-1</strain>
    </source>
</reference>